<dbReference type="GO" id="GO:0004674">
    <property type="term" value="F:protein serine/threonine kinase activity"/>
    <property type="evidence" value="ECO:0007669"/>
    <property type="project" value="TreeGrafter"/>
</dbReference>
<keyword evidence="5" id="KW-1185">Reference proteome</keyword>
<protein>
    <submittedName>
        <fullName evidence="4">Serine/threonine kinase</fullName>
    </submittedName>
</protein>
<sequence>MMGGSDLNPNRRRRRAPTKPYTQFDEILYDDKGHRISIENGHYNVSLNRLLYGMLHSAWLWWGKFRRKHRRRGAIRILVLSVSVLVVFVHYCRRQIASFDSTSIFHIRRTSLFEISFKPRRFLKDRDVDQIQILYKHLLFQDETDIGGWRSGTQKFFLPAELTATTNQHDNQDPAGDPDFGDLDLFQHPPFDVLSTRRQQNNHNGQRPAREVQPNDQEIAATYWNKMHRDAPLPSYLEPSESIEDEQQNCRRPTFKNRYYPSCNPFHEKDLSRDYDSDRAATTPGDDQVYDSYMINHGYYRDVWVVHQPNFQLKTILKTNRWKHDFKPSILMSTLMDALVMERLTPSPRIVDIYGHCGTAVWVEAIPYEVEEVILYGDGYMNPEQMMNQELRSYNDYTPEEKLEIALAMAESLADMHGYPDGVIVHDDVQPCQWLRTKEGILKLGDFNRAEIMDYNTEKQEYCRYKNGHAYGNYRAPEEFAEEELDEKIDVFSFGNNIYVMLTGLWNFYDNDNDDEVQKLVIDGKRAFVDPRWKDRSYIESQLVDVMERCWEHDPNKRIDIFTVVQLLREIAVESKKHP</sequence>
<dbReference type="PANTHER" id="PTHR44329">
    <property type="entry name" value="SERINE/THREONINE-PROTEIN KINASE TNNI3K-RELATED"/>
    <property type="match status" value="1"/>
</dbReference>
<dbReference type="AlphaFoldDB" id="A0A9K3Q0L1"/>
<keyword evidence="2" id="KW-0472">Membrane</keyword>
<keyword evidence="2" id="KW-0812">Transmembrane</keyword>
<dbReference type="EMBL" id="JAGRRH010000007">
    <property type="protein sequence ID" value="KAG7366987.1"/>
    <property type="molecule type" value="Genomic_DNA"/>
</dbReference>
<gene>
    <name evidence="4" type="ORF">IV203_029657</name>
</gene>
<feature type="region of interest" description="Disordered" evidence="1">
    <location>
        <begin position="235"/>
        <end position="256"/>
    </location>
</feature>
<dbReference type="SMART" id="SM00220">
    <property type="entry name" value="S_TKc"/>
    <property type="match status" value="1"/>
</dbReference>
<dbReference type="GO" id="GO:0005524">
    <property type="term" value="F:ATP binding"/>
    <property type="evidence" value="ECO:0007669"/>
    <property type="project" value="InterPro"/>
</dbReference>
<name>A0A9K3Q0L1_9STRA</name>
<dbReference type="PANTHER" id="PTHR44329:SF214">
    <property type="entry name" value="PROTEIN KINASE DOMAIN-CONTAINING PROTEIN"/>
    <property type="match status" value="1"/>
</dbReference>
<evidence type="ECO:0000313" key="5">
    <source>
        <dbReference type="Proteomes" id="UP000693970"/>
    </source>
</evidence>
<proteinExistence type="predicted"/>
<reference evidence="4" key="2">
    <citation type="submission" date="2021-04" db="EMBL/GenBank/DDBJ databases">
        <authorList>
            <person name="Podell S."/>
        </authorList>
    </citation>
    <scope>NUCLEOTIDE SEQUENCE</scope>
    <source>
        <strain evidence="4">Hildebrandi</strain>
    </source>
</reference>
<feature type="domain" description="Protein kinase" evidence="3">
    <location>
        <begin position="289"/>
        <end position="579"/>
    </location>
</feature>
<evidence type="ECO:0000256" key="2">
    <source>
        <dbReference type="SAM" id="Phobius"/>
    </source>
</evidence>
<feature type="transmembrane region" description="Helical" evidence="2">
    <location>
        <begin position="73"/>
        <end position="91"/>
    </location>
</feature>
<evidence type="ECO:0000256" key="1">
    <source>
        <dbReference type="SAM" id="MobiDB-lite"/>
    </source>
</evidence>
<dbReference type="Pfam" id="PF00069">
    <property type="entry name" value="Pkinase"/>
    <property type="match status" value="1"/>
</dbReference>
<dbReference type="InterPro" id="IPR051681">
    <property type="entry name" value="Ser/Thr_Kinases-Pseudokinases"/>
</dbReference>
<accession>A0A9K3Q0L1</accession>
<evidence type="ECO:0000313" key="4">
    <source>
        <dbReference type="EMBL" id="KAG7366987.1"/>
    </source>
</evidence>
<dbReference type="OrthoDB" id="41771at2759"/>
<organism evidence="4 5">
    <name type="scientific">Nitzschia inconspicua</name>
    <dbReference type="NCBI Taxonomy" id="303405"/>
    <lineage>
        <taxon>Eukaryota</taxon>
        <taxon>Sar</taxon>
        <taxon>Stramenopiles</taxon>
        <taxon>Ochrophyta</taxon>
        <taxon>Bacillariophyta</taxon>
        <taxon>Bacillariophyceae</taxon>
        <taxon>Bacillariophycidae</taxon>
        <taxon>Bacillariales</taxon>
        <taxon>Bacillariaceae</taxon>
        <taxon>Nitzschia</taxon>
    </lineage>
</organism>
<dbReference type="Proteomes" id="UP000693970">
    <property type="component" value="Unassembled WGS sequence"/>
</dbReference>
<evidence type="ECO:0000259" key="3">
    <source>
        <dbReference type="PROSITE" id="PS50011"/>
    </source>
</evidence>
<keyword evidence="4" id="KW-0418">Kinase</keyword>
<comment type="caution">
    <text evidence="4">The sequence shown here is derived from an EMBL/GenBank/DDBJ whole genome shotgun (WGS) entry which is preliminary data.</text>
</comment>
<keyword evidence="4" id="KW-0808">Transferase</keyword>
<dbReference type="InterPro" id="IPR000719">
    <property type="entry name" value="Prot_kinase_dom"/>
</dbReference>
<keyword evidence="2" id="KW-1133">Transmembrane helix</keyword>
<reference evidence="4" key="1">
    <citation type="journal article" date="2021" name="Sci. Rep.">
        <title>Diploid genomic architecture of Nitzschia inconspicua, an elite biomass production diatom.</title>
        <authorList>
            <person name="Oliver A."/>
            <person name="Podell S."/>
            <person name="Pinowska A."/>
            <person name="Traller J.C."/>
            <person name="Smith S.R."/>
            <person name="McClure R."/>
            <person name="Beliaev A."/>
            <person name="Bohutskyi P."/>
            <person name="Hill E.A."/>
            <person name="Rabines A."/>
            <person name="Zheng H."/>
            <person name="Allen L.Z."/>
            <person name="Kuo A."/>
            <person name="Grigoriev I.V."/>
            <person name="Allen A.E."/>
            <person name="Hazlebeck D."/>
            <person name="Allen E.E."/>
        </authorList>
    </citation>
    <scope>NUCLEOTIDE SEQUENCE</scope>
    <source>
        <strain evidence="4">Hildebrandi</strain>
    </source>
</reference>
<dbReference type="PROSITE" id="PS50011">
    <property type="entry name" value="PROTEIN_KINASE_DOM"/>
    <property type="match status" value="1"/>
</dbReference>